<evidence type="ECO:0000313" key="3">
    <source>
        <dbReference type="WBParaSite" id="L893_g19812.t1"/>
    </source>
</evidence>
<dbReference type="Gene3D" id="2.60.40.10">
    <property type="entry name" value="Immunoglobulins"/>
    <property type="match status" value="1"/>
</dbReference>
<accession>A0A1I7YUA1</accession>
<name>A0A1I7YUA1_9BILA</name>
<dbReference type="WBParaSite" id="L893_g19812.t1">
    <property type="protein sequence ID" value="L893_g19812.t1"/>
    <property type="gene ID" value="L893_g19812"/>
</dbReference>
<keyword evidence="2" id="KW-1185">Reference proteome</keyword>
<protein>
    <submittedName>
        <fullName evidence="3">Beta-mannosidase</fullName>
    </submittedName>
</protein>
<feature type="domain" description="Beta-mannosidase Ig-fold" evidence="1">
    <location>
        <begin position="57"/>
        <end position="133"/>
    </location>
</feature>
<evidence type="ECO:0000259" key="1">
    <source>
        <dbReference type="Pfam" id="PF17753"/>
    </source>
</evidence>
<evidence type="ECO:0000313" key="2">
    <source>
        <dbReference type="Proteomes" id="UP000095287"/>
    </source>
</evidence>
<sequence length="138" mass="15390">MRELRPSIFDPEPKDFVLRARVFDSSKKQVGYDGILLPDRLNSNGDYGKLTIGNFYQKTATEYKFTVTAEKVVPIVWIDVTDSAKDQGLVVTFSDNAFTMTTRQTTVILTVRQNPQGIKLSANDLTICHLGNCGLGNQ</sequence>
<dbReference type="Pfam" id="PF17753">
    <property type="entry name" value="Ig_mannosidase"/>
    <property type="match status" value="1"/>
</dbReference>
<dbReference type="InterPro" id="IPR013783">
    <property type="entry name" value="Ig-like_fold"/>
</dbReference>
<organism evidence="2 3">
    <name type="scientific">Steinernema glaseri</name>
    <dbReference type="NCBI Taxonomy" id="37863"/>
    <lineage>
        <taxon>Eukaryota</taxon>
        <taxon>Metazoa</taxon>
        <taxon>Ecdysozoa</taxon>
        <taxon>Nematoda</taxon>
        <taxon>Chromadorea</taxon>
        <taxon>Rhabditida</taxon>
        <taxon>Tylenchina</taxon>
        <taxon>Panagrolaimomorpha</taxon>
        <taxon>Strongyloidoidea</taxon>
        <taxon>Steinernematidae</taxon>
        <taxon>Steinernema</taxon>
    </lineage>
</organism>
<dbReference type="AlphaFoldDB" id="A0A1I7YUA1"/>
<proteinExistence type="predicted"/>
<reference evidence="3" key="1">
    <citation type="submission" date="2016-11" db="UniProtKB">
        <authorList>
            <consortium name="WormBaseParasite"/>
        </authorList>
    </citation>
    <scope>IDENTIFICATION</scope>
</reference>
<dbReference type="InterPro" id="IPR041625">
    <property type="entry name" value="Beta-mannosidase_Ig"/>
</dbReference>
<dbReference type="Proteomes" id="UP000095287">
    <property type="component" value="Unplaced"/>
</dbReference>